<dbReference type="PANTHER" id="PTHR10655">
    <property type="entry name" value="LYSOPHOSPHOLIPASE-RELATED"/>
    <property type="match status" value="1"/>
</dbReference>
<gene>
    <name evidence="4" type="ORF">CLAFUR5_10299</name>
</gene>
<evidence type="ECO:0000313" key="5">
    <source>
        <dbReference type="Proteomes" id="UP000756132"/>
    </source>
</evidence>
<feature type="domain" description="Phospholipase/carboxylesterase/thioesterase" evidence="3">
    <location>
        <begin position="25"/>
        <end position="199"/>
    </location>
</feature>
<feature type="compositionally biased region" description="Acidic residues" evidence="2">
    <location>
        <begin position="207"/>
        <end position="221"/>
    </location>
</feature>
<dbReference type="InterPro" id="IPR050565">
    <property type="entry name" value="LYPA1-2/EST-like"/>
</dbReference>
<accession>A0A9Q8PD77</accession>
<feature type="compositionally biased region" description="Basic and acidic residues" evidence="2">
    <location>
        <begin position="233"/>
        <end position="246"/>
    </location>
</feature>
<feature type="region of interest" description="Disordered" evidence="2">
    <location>
        <begin position="1"/>
        <end position="25"/>
    </location>
</feature>
<dbReference type="GO" id="GO:0052689">
    <property type="term" value="F:carboxylic ester hydrolase activity"/>
    <property type="evidence" value="ECO:0007669"/>
    <property type="project" value="TreeGrafter"/>
</dbReference>
<dbReference type="KEGG" id="ffu:CLAFUR5_10299"/>
<dbReference type="EMBL" id="CP090169">
    <property type="protein sequence ID" value="UJO20285.1"/>
    <property type="molecule type" value="Genomic_DNA"/>
</dbReference>
<dbReference type="InterPro" id="IPR029058">
    <property type="entry name" value="AB_hydrolase_fold"/>
</dbReference>
<protein>
    <recommendedName>
        <fullName evidence="3">Phospholipase/carboxylesterase/thioesterase domain-containing protein</fullName>
    </recommendedName>
</protein>
<dbReference type="PANTHER" id="PTHR10655:SF64">
    <property type="entry name" value="PHOSPHOLIPASE_CARBOXYLESTERASE_THIOESTERASE DOMAIN-CONTAINING PROTEIN"/>
    <property type="match status" value="1"/>
</dbReference>
<name>A0A9Q8PD77_PASFU</name>
<evidence type="ECO:0000256" key="1">
    <source>
        <dbReference type="ARBA" id="ARBA00006499"/>
    </source>
</evidence>
<dbReference type="Proteomes" id="UP000756132">
    <property type="component" value="Chromosome 7"/>
</dbReference>
<dbReference type="Gene3D" id="3.40.50.1820">
    <property type="entry name" value="alpha/beta hydrolase"/>
    <property type="match status" value="1"/>
</dbReference>
<evidence type="ECO:0000313" key="4">
    <source>
        <dbReference type="EMBL" id="UJO20285.1"/>
    </source>
</evidence>
<comment type="similarity">
    <text evidence="1">Belongs to the AB hydrolase superfamily. AB hydrolase 2 family.</text>
</comment>
<dbReference type="AlphaFoldDB" id="A0A9Q8PD77"/>
<keyword evidence="5" id="KW-1185">Reference proteome</keyword>
<organism evidence="4 5">
    <name type="scientific">Passalora fulva</name>
    <name type="common">Tomato leaf mold</name>
    <name type="synonym">Cladosporium fulvum</name>
    <dbReference type="NCBI Taxonomy" id="5499"/>
    <lineage>
        <taxon>Eukaryota</taxon>
        <taxon>Fungi</taxon>
        <taxon>Dikarya</taxon>
        <taxon>Ascomycota</taxon>
        <taxon>Pezizomycotina</taxon>
        <taxon>Dothideomycetes</taxon>
        <taxon>Dothideomycetidae</taxon>
        <taxon>Mycosphaerellales</taxon>
        <taxon>Mycosphaerellaceae</taxon>
        <taxon>Fulvia</taxon>
    </lineage>
</organism>
<dbReference type="GO" id="GO:0008474">
    <property type="term" value="F:palmitoyl-(protein) hydrolase activity"/>
    <property type="evidence" value="ECO:0007669"/>
    <property type="project" value="TreeGrafter"/>
</dbReference>
<feature type="compositionally biased region" description="Polar residues" evidence="2">
    <location>
        <begin position="1"/>
        <end position="19"/>
    </location>
</feature>
<feature type="compositionally biased region" description="Polar residues" evidence="2">
    <location>
        <begin position="249"/>
        <end position="258"/>
    </location>
</feature>
<evidence type="ECO:0000256" key="2">
    <source>
        <dbReference type="SAM" id="MobiDB-lite"/>
    </source>
</evidence>
<dbReference type="OrthoDB" id="2418081at2759"/>
<dbReference type="GeneID" id="71990177"/>
<dbReference type="Pfam" id="PF02230">
    <property type="entry name" value="Abhydrolase_2"/>
    <property type="match status" value="1"/>
</dbReference>
<dbReference type="SUPFAM" id="SSF53474">
    <property type="entry name" value="alpha/beta-Hydrolases"/>
    <property type="match status" value="1"/>
</dbReference>
<reference evidence="4" key="1">
    <citation type="submission" date="2021-12" db="EMBL/GenBank/DDBJ databases">
        <authorList>
            <person name="Zaccaron A."/>
            <person name="Stergiopoulos I."/>
        </authorList>
    </citation>
    <scope>NUCLEOTIDE SEQUENCE</scope>
    <source>
        <strain evidence="4">Race5_Kim</strain>
    </source>
</reference>
<proteinExistence type="inferred from homology"/>
<evidence type="ECO:0000259" key="3">
    <source>
        <dbReference type="Pfam" id="PF02230"/>
    </source>
</evidence>
<sequence length="352" mass="38797">MRSPAASKSETGNKTTKGSRASHPDPFIVVAKRAQKQSLILLHGHGSNGEKFGLEFLKSHTSMTCGHDGVPMTMADHFPDMKFIFPTAKKRRAKWYNRATINQWFDSVPIDEQDGHGVTKEEEEWQLDGLRETRAAIRAIIDGEVANFGACNVFIGGLSQGCAMSLHVLLSHEGITDDAAPLGGFVGMSGWLPYATAIERILQGQPPDDENDEDDDDEDDVLGPSSDAEADEHDPFASGDDHDNHDIAPTTQTGNDSVPTRVCNFVRDNMDLPPLNTSDPLCLRTLVFLGHGKSDEKVKMIKGQKAVQCLRDMGVDVTWKDYDEGHWYKVPEEIDDIVEFLQTRLLDCSSSA</sequence>
<reference evidence="4" key="2">
    <citation type="journal article" date="2022" name="Microb. Genom.">
        <title>A chromosome-scale genome assembly of the tomato pathogen Cladosporium fulvum reveals a compartmentalized genome architecture and the presence of a dispensable chromosome.</title>
        <authorList>
            <person name="Zaccaron A.Z."/>
            <person name="Chen L.H."/>
            <person name="Samaras A."/>
            <person name="Stergiopoulos I."/>
        </authorList>
    </citation>
    <scope>NUCLEOTIDE SEQUENCE</scope>
    <source>
        <strain evidence="4">Race5_Kim</strain>
    </source>
</reference>
<dbReference type="InterPro" id="IPR003140">
    <property type="entry name" value="PLipase/COase/thioEstase"/>
</dbReference>
<dbReference type="RefSeq" id="XP_047764651.1">
    <property type="nucleotide sequence ID" value="XM_047909447.1"/>
</dbReference>
<feature type="region of interest" description="Disordered" evidence="2">
    <location>
        <begin position="204"/>
        <end position="259"/>
    </location>
</feature>
<dbReference type="GO" id="GO:0005737">
    <property type="term" value="C:cytoplasm"/>
    <property type="evidence" value="ECO:0007669"/>
    <property type="project" value="TreeGrafter"/>
</dbReference>